<reference evidence="3" key="1">
    <citation type="submission" date="2018-02" db="EMBL/GenBank/DDBJ databases">
        <authorList>
            <person name="Cohen D.B."/>
            <person name="Kent A.D."/>
        </authorList>
    </citation>
    <scope>NUCLEOTIDE SEQUENCE</scope>
</reference>
<name>A0A2N9H9P3_FAGSY</name>
<keyword evidence="1" id="KW-0175">Coiled coil</keyword>
<evidence type="ECO:0000313" key="3">
    <source>
        <dbReference type="EMBL" id="SPD11116.1"/>
    </source>
</evidence>
<gene>
    <name evidence="3" type="ORF">FSB_LOCUS38998</name>
</gene>
<evidence type="ECO:0000256" key="1">
    <source>
        <dbReference type="SAM" id="Coils"/>
    </source>
</evidence>
<protein>
    <submittedName>
        <fullName evidence="3">Uncharacterized protein</fullName>
    </submittedName>
</protein>
<dbReference type="EMBL" id="OIVN01003424">
    <property type="protein sequence ID" value="SPD11116.1"/>
    <property type="molecule type" value="Genomic_DNA"/>
</dbReference>
<feature type="region of interest" description="Disordered" evidence="2">
    <location>
        <begin position="221"/>
        <end position="248"/>
    </location>
</feature>
<feature type="coiled-coil region" evidence="1">
    <location>
        <begin position="435"/>
        <end position="483"/>
    </location>
</feature>
<proteinExistence type="predicted"/>
<feature type="region of interest" description="Disordered" evidence="2">
    <location>
        <begin position="504"/>
        <end position="605"/>
    </location>
</feature>
<organism evidence="3">
    <name type="scientific">Fagus sylvatica</name>
    <name type="common">Beechnut</name>
    <dbReference type="NCBI Taxonomy" id="28930"/>
    <lineage>
        <taxon>Eukaryota</taxon>
        <taxon>Viridiplantae</taxon>
        <taxon>Streptophyta</taxon>
        <taxon>Embryophyta</taxon>
        <taxon>Tracheophyta</taxon>
        <taxon>Spermatophyta</taxon>
        <taxon>Magnoliopsida</taxon>
        <taxon>eudicotyledons</taxon>
        <taxon>Gunneridae</taxon>
        <taxon>Pentapetalae</taxon>
        <taxon>rosids</taxon>
        <taxon>fabids</taxon>
        <taxon>Fagales</taxon>
        <taxon>Fagaceae</taxon>
        <taxon>Fagus</taxon>
    </lineage>
</organism>
<feature type="compositionally biased region" description="Acidic residues" evidence="2">
    <location>
        <begin position="524"/>
        <end position="539"/>
    </location>
</feature>
<evidence type="ECO:0000256" key="2">
    <source>
        <dbReference type="SAM" id="MobiDB-lite"/>
    </source>
</evidence>
<accession>A0A2N9H9P3</accession>
<feature type="compositionally biased region" description="Basic and acidic residues" evidence="2">
    <location>
        <begin position="231"/>
        <end position="242"/>
    </location>
</feature>
<dbReference type="AlphaFoldDB" id="A0A2N9H9P3"/>
<sequence length="605" mass="66225">MRRFREKYLVPDNVRLRYFSIKNLPVLNDDEILVSVMSIVEGGVRFPLHPLLIEFLQTVNACPDQLSINVFRLVMGVVALNRLLGTNLGGFDNDWLVVSGNWYSGSSRCQNMFGRPVASRLNVPATSANLEDIKKVLSSNIYVDRFGNPRAAPLLLGYSPLVGNFLEGPTIPRSQETPVEPSILYVAQPASAVHTADNPEFIPTGEVSEMAHPVDVFEILGKRKKGGSSSKGKEKAKPDAPPRRSRRIIYETATPAQQDEGAELSSAPASEQIALPQIVEEAEAEQVEELVRQPKRVKATTEQADLPGSSSASEVWAPKMAVAGDLITTAHTVFETTDVEFLAQVAQAITRASYLPADSQVWDNMSSGRMFRHISRGLVMAAQGVHAAEVRIAELHQTTKEKEERIADLLLTMKDKDAEHEKTLSDVMGNAAANYGKLEKQLHETINKMKDAEEKARSESKQRVKVEAELVELKAKLELVYNRSFRDGWKAALKEAEIPAGSALHLRENTPLPYPEVDLKESDKEDEEEEGGGTDEDEVQIIGEVEPIPVLTLVDCPSASTDPALTDSVPEQTEDPPAQAKAAPLVSAPTDLVPPAVEDPPVSQA</sequence>